<evidence type="ECO:0000313" key="6">
    <source>
        <dbReference type="EMBL" id="CAL1134047.1"/>
    </source>
</evidence>
<dbReference type="PANTHER" id="PTHR45703">
    <property type="entry name" value="DYNEIN HEAVY CHAIN"/>
    <property type="match status" value="1"/>
</dbReference>
<reference evidence="5" key="1">
    <citation type="submission" date="2022-10" db="EMBL/GenBank/DDBJ databases">
        <authorList>
            <person name="Chen Y."/>
            <person name="Dougan E. K."/>
            <person name="Chan C."/>
            <person name="Rhodes N."/>
            <person name="Thang M."/>
        </authorList>
    </citation>
    <scope>NUCLEOTIDE SEQUENCE</scope>
</reference>
<organism evidence="5">
    <name type="scientific">Cladocopium goreaui</name>
    <dbReference type="NCBI Taxonomy" id="2562237"/>
    <lineage>
        <taxon>Eukaryota</taxon>
        <taxon>Sar</taxon>
        <taxon>Alveolata</taxon>
        <taxon>Dinophyceae</taxon>
        <taxon>Suessiales</taxon>
        <taxon>Symbiodiniaceae</taxon>
        <taxon>Cladocopium</taxon>
    </lineage>
</organism>
<evidence type="ECO:0000256" key="3">
    <source>
        <dbReference type="SAM" id="SignalP"/>
    </source>
</evidence>
<dbReference type="SUPFAM" id="SSF54373">
    <property type="entry name" value="FAD-linked reductases, C-terminal domain"/>
    <property type="match status" value="1"/>
</dbReference>
<dbReference type="Pfam" id="PF01593">
    <property type="entry name" value="Amino_oxidase"/>
    <property type="match status" value="1"/>
</dbReference>
<dbReference type="GO" id="GO:0045505">
    <property type="term" value="F:dynein intermediate chain binding"/>
    <property type="evidence" value="ECO:0007669"/>
    <property type="project" value="InterPro"/>
</dbReference>
<feature type="signal peptide" evidence="3">
    <location>
        <begin position="1"/>
        <end position="18"/>
    </location>
</feature>
<evidence type="ECO:0000313" key="5">
    <source>
        <dbReference type="EMBL" id="CAI3980672.1"/>
    </source>
</evidence>
<dbReference type="Gene3D" id="1.20.920.30">
    <property type="match status" value="1"/>
</dbReference>
<reference evidence="6" key="2">
    <citation type="submission" date="2024-04" db="EMBL/GenBank/DDBJ databases">
        <authorList>
            <person name="Chen Y."/>
            <person name="Shah S."/>
            <person name="Dougan E. K."/>
            <person name="Thang M."/>
            <person name="Chan C."/>
        </authorList>
    </citation>
    <scope>NUCLEOTIDE SEQUENCE [LARGE SCALE GENOMIC DNA]</scope>
</reference>
<comment type="caution">
    <text evidence="5">The sequence shown here is derived from an EMBL/GenBank/DDBJ whole genome shotgun (WGS) entry which is preliminary data.</text>
</comment>
<protein>
    <submittedName>
        <fullName evidence="7">Palmitoyltransferase</fullName>
    </submittedName>
</protein>
<gene>
    <name evidence="5" type="ORF">C1SCF055_LOCUS8532</name>
</gene>
<feature type="region of interest" description="Disordered" evidence="2">
    <location>
        <begin position="2941"/>
        <end position="3032"/>
    </location>
</feature>
<dbReference type="InterPro" id="IPR027417">
    <property type="entry name" value="P-loop_NTPase"/>
</dbReference>
<dbReference type="GO" id="GO:0007018">
    <property type="term" value="P:microtubule-based movement"/>
    <property type="evidence" value="ECO:0007669"/>
    <property type="project" value="InterPro"/>
</dbReference>
<feature type="domain" description="Amine oxidase" evidence="4">
    <location>
        <begin position="35"/>
        <end position="482"/>
    </location>
</feature>
<dbReference type="Gene3D" id="3.50.50.60">
    <property type="entry name" value="FAD/NAD(P)-binding domain"/>
    <property type="match status" value="1"/>
</dbReference>
<dbReference type="GO" id="GO:0051959">
    <property type="term" value="F:dynein light intermediate chain binding"/>
    <property type="evidence" value="ECO:0007669"/>
    <property type="project" value="InterPro"/>
</dbReference>
<evidence type="ECO:0000256" key="1">
    <source>
        <dbReference type="SAM" id="Coils"/>
    </source>
</evidence>
<dbReference type="Gene3D" id="3.40.50.300">
    <property type="entry name" value="P-loop containing nucleotide triphosphate hydrolases"/>
    <property type="match status" value="2"/>
</dbReference>
<dbReference type="Pfam" id="PF12775">
    <property type="entry name" value="AAA_7"/>
    <property type="match status" value="1"/>
</dbReference>
<evidence type="ECO:0000256" key="2">
    <source>
        <dbReference type="SAM" id="MobiDB-lite"/>
    </source>
</evidence>
<evidence type="ECO:0000313" key="7">
    <source>
        <dbReference type="EMBL" id="CAL4767984.1"/>
    </source>
</evidence>
<keyword evidence="3" id="KW-0732">Signal</keyword>
<accession>A0A9P1BVX0</accession>
<dbReference type="Gene3D" id="1.20.920.20">
    <property type="match status" value="1"/>
</dbReference>
<dbReference type="Gene3D" id="3.90.660.10">
    <property type="match status" value="1"/>
</dbReference>
<feature type="region of interest" description="Disordered" evidence="2">
    <location>
        <begin position="1641"/>
        <end position="1693"/>
    </location>
</feature>
<dbReference type="OrthoDB" id="5046242at2759"/>
<feature type="compositionally biased region" description="Acidic residues" evidence="2">
    <location>
        <begin position="2989"/>
        <end position="3003"/>
    </location>
</feature>
<feature type="compositionally biased region" description="Acidic residues" evidence="2">
    <location>
        <begin position="3013"/>
        <end position="3032"/>
    </location>
</feature>
<dbReference type="PANTHER" id="PTHR45703:SF36">
    <property type="entry name" value="DYNEIN HEAVY CHAIN, CYTOPLASMIC"/>
    <property type="match status" value="1"/>
</dbReference>
<dbReference type="InterPro" id="IPR002937">
    <property type="entry name" value="Amino_oxidase"/>
</dbReference>
<dbReference type="EMBL" id="CAMXCT030000575">
    <property type="protein sequence ID" value="CAL4767984.1"/>
    <property type="molecule type" value="Genomic_DNA"/>
</dbReference>
<dbReference type="EMBL" id="CAMXCT020000575">
    <property type="protein sequence ID" value="CAL1134047.1"/>
    <property type="molecule type" value="Genomic_DNA"/>
</dbReference>
<evidence type="ECO:0000259" key="4">
    <source>
        <dbReference type="Pfam" id="PF01593"/>
    </source>
</evidence>
<dbReference type="SUPFAM" id="SSF52540">
    <property type="entry name" value="P-loop containing nucleoside triphosphate hydrolases"/>
    <property type="match status" value="1"/>
</dbReference>
<feature type="chain" id="PRO_5043269850" evidence="3">
    <location>
        <begin position="19"/>
        <end position="3130"/>
    </location>
</feature>
<keyword evidence="1" id="KW-0175">Coiled coil</keyword>
<dbReference type="EMBL" id="CAMXCT010000575">
    <property type="protein sequence ID" value="CAI3980672.1"/>
    <property type="molecule type" value="Genomic_DNA"/>
</dbReference>
<keyword evidence="8" id="KW-1185">Reference proteome</keyword>
<dbReference type="Proteomes" id="UP001152797">
    <property type="component" value="Unassembled WGS sequence"/>
</dbReference>
<feature type="compositionally biased region" description="Acidic residues" evidence="2">
    <location>
        <begin position="1661"/>
        <end position="1675"/>
    </location>
</feature>
<name>A0A9P1BVX0_9DINO</name>
<dbReference type="GO" id="GO:0030286">
    <property type="term" value="C:dynein complex"/>
    <property type="evidence" value="ECO:0007669"/>
    <property type="project" value="InterPro"/>
</dbReference>
<dbReference type="InterPro" id="IPR036188">
    <property type="entry name" value="FAD/NAD-bd_sf"/>
</dbReference>
<dbReference type="InterPro" id="IPR026983">
    <property type="entry name" value="DHC"/>
</dbReference>
<dbReference type="SUPFAM" id="SSF51905">
    <property type="entry name" value="FAD/NAD(P)-binding domain"/>
    <property type="match status" value="1"/>
</dbReference>
<dbReference type="GO" id="GO:0016491">
    <property type="term" value="F:oxidoreductase activity"/>
    <property type="evidence" value="ECO:0007669"/>
    <property type="project" value="InterPro"/>
</dbReference>
<evidence type="ECO:0000313" key="8">
    <source>
        <dbReference type="Proteomes" id="UP001152797"/>
    </source>
</evidence>
<feature type="non-terminal residue" evidence="5">
    <location>
        <position position="1"/>
    </location>
</feature>
<feature type="coiled-coil region" evidence="1">
    <location>
        <begin position="2306"/>
        <end position="2340"/>
    </location>
</feature>
<sequence>MDFILLTWITSCFNLALCVTDVATVDVVVLGAGPSGLATVQHLQSSNLSVALLEKANRLGGRIMTLRYRDAKVGVDLGPAWIHYGTANPLTYLAKQGNCSLVRTQNLNMDVYHRGKALPRSVILDMFGLLDKIERDYEQFKDANAANASLLLVLQQLFRHEKFNLTPEQQAAFAAILFGEVVEDWTAPLHELSAAKHCEYDNVDGVGSDWRILEGMECVVKSMLWNSSNKLAGPQMLQPQLRLSHTASSVKLDGTRVLVEGMQGGEQWTLSAKIAVVAVPLGELREGRLKIEPLPRWKEKAWQELGLGHAIRAAIEFETPFWPSEVEFFMDFIADCWHTEESKLPVESNFTSDDPDSFLKNIDLCSIEFTSPLSASVPVLVAEADGRLAMKLAKLSDQQIIDFLISRLEKMFALQLSPRKSFVSRPWGLPFWHRFSQGRASARLAGKAAWEQRLFFAGDYVSHHVGTVAGAYLSGIAAAHAVRCQLGQGGLDLLAHPAVLPMIRSRCAKKELDRKAGDLCKLSLWDLYKCSALPELDDESGRTCFVQGHDKWTSGSAGDPRAWWMPLKWWHWLQSFLGKAAREAYLKFLSKFFQQLSQSLEVFREKRMEDPLLSLDFLNLDRSSSNTGGLHFAKLPPGSMKVHNVPCTFDTSKLLISRSDRGLATSFSFEVDMEIEVGSLRRSHSCPAKQTIGGAESALEFEVKAQIVGGIPRSIHPAVALWAVAKGPGALHGRPLRNLSFPPADLTLYIHAGLIRIGILDMDAARMLTRAISAFNTFSGAEASTSLRKGRHPHISIGEIRSICTFAASFKRAHSSHDLEARTKTLDEQILCEAWLCAIGAQLDAGPEREMLWRCTVMSFGHSSCFEAQQHALRQNFFNDTLMAQRLAKKDLSTRFYIRIADTLRQKFSFDFYNPMVVQKCIATTQALLNDRDVAVVGDAGAGKTDCIMTLLEAAEEFPDDLGGPLFPRVKLLRINTLAHNVEGTLMVVARAAETESKRITTASDEREDCIWLTLDGPVNPELFEAVSSAMPLTMAGNRPLLSKARAFRMIVETDNLAQLSPATASGLAVTYIDTERGPTWKDRAMAWTHRFVLSRPEYAHFMNLTKELLMHLMDSILAFVLYYFHFNPSEISAAATEGEALDYRHQTSCFLSLFTSFLVDPVVEKQLIAATEEGEEALERQVRLLIGMASISAFGASLFTSQRPRFERYIRENVLDPVHAASFPSLYDLYFDSKSGQFQAVGQIVTEPLVEAHHICVATEEFVAFQLRLHRLLSINAPVLLAGTAGSGKSALLRYLNGCSSSSTVGMLRNCPELEPMELQQALTMNLSEGSTGLEPGNDKRLVVFIDDLHLSTIAASSWRLQVGQQYRGPGSCGQSELGEWIRFALESQGFYRDGHFVAIRDTSFLPSLLAPNSQNLELCKRFTRHFFLAFMEIPSEASIQNIFSTILTLNLSVGLPNEVLQNLTATFSRIKLHPNVEIETPGQKLAAQLLQATLAVWAETDWATKQRLHGLARVFWDVAHAFSRVPVEELRSQLDVGYLWAFVMRTSVLDALLLPEAASHRRRVYGAVARSCKAHFGLLLGGKAGLEDPDQQTLELDSLAFSAIVDGQIELSPPGLRSLRRVNLVQARDDVLQRIGNPAYVTSHEGQLEEMPTSTHSEESEEEGMTEESENELDQPPQEAAEGDDGSGEFSIDRKFKKQRNEDTEQAAPDPVSLVMCKELLSIDNDASLWADGLSILAELAVAHGLVSWRRGDGVQISPADLYQEWSIGSSRGELHLCTNVTAESLERELLKSSSVVQQTRRKPQKLKAQQKKVEGGLRVLCVSEHDFPAEAPEAYLAREQSRFFRPGGGGLEATDEKCVSKRDEVEEDGQKRLVVICRSPASLQELFTRCGFLRQTLVATFNVLPPMSLQQVAFMYLGKRLSSRIDLGALPKAQKKLLMHRSHFLGGPGARANIKKIAKAATTGDGQSWQQQLFVPLAKIVESLHLRIRDVLACELGRDVALEFCSASRFSKFVQTIARLAIHQRSVQNHRGTMHESARNRLKSLEKFLLDLDTKLRSMHVSLKLLAEESRRLLSRSAREHELQTQATASLAEVRERKKLVESHIAAVDARHGSDFEKALNTAASSLRQLKQLERCHFESLAQYQHLPAPLVRALGAAKAVLLHISGAEEGEDASVPIFKRRRVPSTALAAACAAAGGGQVGVPKVSKTPTRAEIFEWADALAKAQSLEIFNSWDGTQPLPGWLAEVLQSFLLSPDCHSSSLWSMSPAASRLSQWLRGRLECHRVLMRMEDDRQSMGDLSTQLIEVTSAVKAAEAELKRAEETLERLQAAHAETVQKRQLLLRTESGLQRQSARATRVLEIAAPRRRECEVVVPMLRDAEESPEQWGAILTIGVLSCYGASFGHALRQPIMKELQQVLQESGVPTPSNLFTSAYLRNFFPQTLVQKAIDAWSNSHLLQGTVATEASGSLCALMLDPFGNALEWLKELHTQRNPVASGGGDRSETWKWLLESRGIAKEPGVADGDVNFDDSENEWEDMPQAKASDQDSVQPMLCSSNETPEVLTSKLQHCMLEGQIMILQLEDLASLRGFVGTLLVLLSGSSAQVRLTTERHSVLFSLSQRFTRALAINAQDVAAGVEAESDELRVRVFSMLQRLEAALPMVHYRFHLYVIAPRCHWSRCLWGPAKTKQAEQLMKLPSAILSTCTIISMDPLHPAQVFLPSFMYAKEAPNTTRRRQEQNLVLMAQETRLLVIEELILHLLCKMDNSDMQSDKVVRPLQKFNACASRLAANVSLGLQEKQQRRKNEKKFLPLASTVALLQCALIDSELAADAVKGLFQPIDSNRDDSRDLTRNVHHEVDGFAMRPLVLQVLLQHQLKLHNSAKDAVSALLETVFRSLAPQQASLLRLFLLLESREQGLTSLWHSMVSAVIRPSVDLDASKFGSDRRQSVDKMNTNEAEKEGIVDAEAGSSDATRYAPLCTVENSPDGSSDDSDSDSDDEVASDDASNRSGDEDADGEQNEDDEADGFTEDDVLEVVPATKILSPAFLRRMRELWGAVQATIPVTHPKRSAKQQLARLPSKAPLLVPTEALPLLRSLAKTVDVKVQEISMMDQLQGRLEGWLVYDLAECK</sequence>
<proteinExistence type="predicted"/>